<dbReference type="EMBL" id="LWDG02000958">
    <property type="protein sequence ID" value="KAE8261588.1"/>
    <property type="molecule type" value="Genomic_DNA"/>
</dbReference>
<proteinExistence type="predicted"/>
<accession>A0A8X7N2R7</accession>
<protein>
    <submittedName>
        <fullName evidence="2">Uncharacterized protein</fullName>
    </submittedName>
</protein>
<feature type="region of interest" description="Disordered" evidence="1">
    <location>
        <begin position="356"/>
        <end position="376"/>
    </location>
</feature>
<feature type="non-terminal residue" evidence="2">
    <location>
        <position position="376"/>
    </location>
</feature>
<gene>
    <name evidence="2" type="ORF">A4X09_0g7642</name>
</gene>
<dbReference type="Proteomes" id="UP000078113">
    <property type="component" value="Unassembled WGS sequence"/>
</dbReference>
<name>A0A8X7N2R7_9BASI</name>
<sequence>FRWDENFTLASLETAVKQANERDEERLEENLCGLDILPSPFQSYRMLRDEREALIKTNTEKYINERMPLKRSILASSLREAFAEPLVSMIHLPKNLRAYVEAELTESVTRFVDITKGDVPSHAFVPNWVTPEQAVVIRSDSEAVLSYWIRGPDQKTSQATEDGPTVVEKIDAAIAPHWQLVYRKTDEVFEILHAFRRATQHLNMVAHLRNPSTRRQVSRRLVRPTERSEWDAFQQWVYTRTPNAGTWYGETKERTMLQVPRWWVLNRFELTPADVRARLGESFEYYDILYMLNRQDGDVGWFDEDDEDNEGQARASRGPPKTAEEWLARAFSSPTDSWKSWHRQRIPPVELLPALTQGTARVGRRPRLTDQVPGLE</sequence>
<evidence type="ECO:0000313" key="3">
    <source>
        <dbReference type="Proteomes" id="UP000078113"/>
    </source>
</evidence>
<evidence type="ECO:0000256" key="1">
    <source>
        <dbReference type="SAM" id="MobiDB-lite"/>
    </source>
</evidence>
<feature type="region of interest" description="Disordered" evidence="1">
    <location>
        <begin position="301"/>
        <end position="324"/>
    </location>
</feature>
<organism evidence="2 3">
    <name type="scientific">Tilletia walkeri</name>
    <dbReference type="NCBI Taxonomy" id="117179"/>
    <lineage>
        <taxon>Eukaryota</taxon>
        <taxon>Fungi</taxon>
        <taxon>Dikarya</taxon>
        <taxon>Basidiomycota</taxon>
        <taxon>Ustilaginomycotina</taxon>
        <taxon>Exobasidiomycetes</taxon>
        <taxon>Tilletiales</taxon>
        <taxon>Tilletiaceae</taxon>
        <taxon>Tilletia</taxon>
    </lineage>
</organism>
<dbReference type="AlphaFoldDB" id="A0A8X7N2R7"/>
<keyword evidence="3" id="KW-1185">Reference proteome</keyword>
<reference evidence="2" key="2">
    <citation type="journal article" date="2019" name="IMA Fungus">
        <title>Genome sequencing and comparison of five Tilletia species to identify candidate genes for the detection of regulated species infecting wheat.</title>
        <authorList>
            <person name="Nguyen H.D.T."/>
            <person name="Sultana T."/>
            <person name="Kesanakurti P."/>
            <person name="Hambleton S."/>
        </authorList>
    </citation>
    <scope>NUCLEOTIDE SEQUENCE</scope>
    <source>
        <strain evidence="2">DAOMC 236422</strain>
    </source>
</reference>
<reference evidence="2" key="1">
    <citation type="submission" date="2016-04" db="EMBL/GenBank/DDBJ databases">
        <authorList>
            <person name="Nguyen H.D."/>
            <person name="Samba Siva P."/>
            <person name="Cullis J."/>
            <person name="Levesque C.A."/>
            <person name="Hambleton S."/>
        </authorList>
    </citation>
    <scope>NUCLEOTIDE SEQUENCE</scope>
    <source>
        <strain evidence="2">DAOMC 236422</strain>
    </source>
</reference>
<evidence type="ECO:0000313" key="2">
    <source>
        <dbReference type="EMBL" id="KAE8261588.1"/>
    </source>
</evidence>
<feature type="compositionally biased region" description="Acidic residues" evidence="1">
    <location>
        <begin position="301"/>
        <end position="310"/>
    </location>
</feature>
<comment type="caution">
    <text evidence="2">The sequence shown here is derived from an EMBL/GenBank/DDBJ whole genome shotgun (WGS) entry which is preliminary data.</text>
</comment>